<gene>
    <name evidence="7" type="primary">ftsB</name>
    <name evidence="8" type="ORF">P375_09070</name>
</gene>
<accession>A0A0A2XZU5</accession>
<dbReference type="AlphaFoldDB" id="A0A0A2XZU5"/>
<dbReference type="GO" id="GO:0043093">
    <property type="term" value="P:FtsZ-dependent cytokinesis"/>
    <property type="evidence" value="ECO:0007669"/>
    <property type="project" value="UniProtKB-UniRule"/>
</dbReference>
<keyword evidence="6 7" id="KW-0131">Cell cycle</keyword>
<evidence type="ECO:0000256" key="4">
    <source>
        <dbReference type="ARBA" id="ARBA00022989"/>
    </source>
</evidence>
<keyword evidence="9" id="KW-1185">Reference proteome</keyword>
<keyword evidence="5 7" id="KW-0472">Membrane</keyword>
<keyword evidence="3 7" id="KW-0812">Transmembrane</keyword>
<evidence type="ECO:0000256" key="2">
    <source>
        <dbReference type="ARBA" id="ARBA00022618"/>
    </source>
</evidence>
<comment type="subcellular location">
    <subcellularLocation>
        <location evidence="7">Cell inner membrane</location>
        <topology evidence="7">Single-pass type II membrane protein</topology>
    </subcellularLocation>
    <text evidence="7">Localizes to the division septum.</text>
</comment>
<proteinExistence type="inferred from homology"/>
<dbReference type="EMBL" id="JPXY01000042">
    <property type="protein sequence ID" value="KGQ30804.1"/>
    <property type="molecule type" value="Genomic_DNA"/>
</dbReference>
<evidence type="ECO:0000256" key="1">
    <source>
        <dbReference type="ARBA" id="ARBA00022475"/>
    </source>
</evidence>
<dbReference type="Proteomes" id="UP000030418">
    <property type="component" value="Unassembled WGS sequence"/>
</dbReference>
<dbReference type="RefSeq" id="WP_039136207.1">
    <property type="nucleotide sequence ID" value="NZ_JPXY01000042.1"/>
</dbReference>
<comment type="function">
    <text evidence="7">Essential cell division protein. May link together the upstream cell division proteins, which are predominantly cytoplasmic, with the downstream cell division proteins, which are predominantly periplasmic.</text>
</comment>
<dbReference type="GO" id="GO:0030428">
    <property type="term" value="C:cell septum"/>
    <property type="evidence" value="ECO:0007669"/>
    <property type="project" value="TreeGrafter"/>
</dbReference>
<comment type="similarity">
    <text evidence="7">Belongs to the FtsB family.</text>
</comment>
<keyword evidence="4 7" id="KW-1133">Transmembrane helix</keyword>
<dbReference type="GO" id="GO:0005886">
    <property type="term" value="C:plasma membrane"/>
    <property type="evidence" value="ECO:0007669"/>
    <property type="project" value="UniProtKB-SubCell"/>
</dbReference>
<evidence type="ECO:0000256" key="6">
    <source>
        <dbReference type="ARBA" id="ARBA00023306"/>
    </source>
</evidence>
<dbReference type="PANTHER" id="PTHR37485">
    <property type="entry name" value="CELL DIVISION PROTEIN FTSB"/>
    <property type="match status" value="1"/>
</dbReference>
<keyword evidence="1 7" id="KW-1003">Cell membrane</keyword>
<comment type="caution">
    <text evidence="8">The sequence shown here is derived from an EMBL/GenBank/DDBJ whole genome shotgun (WGS) entry which is preliminary data.</text>
</comment>
<dbReference type="GO" id="GO:0032153">
    <property type="term" value="C:cell division site"/>
    <property type="evidence" value="ECO:0007669"/>
    <property type="project" value="UniProtKB-UniRule"/>
</dbReference>
<dbReference type="Pfam" id="PF04977">
    <property type="entry name" value="DivIC"/>
    <property type="match status" value="1"/>
</dbReference>
<sequence length="92" mass="10860">MRLLTIALFSLLLISIYNFWFGDSGYKTYKQTITEISQQKSINEKQSQINQEAKAETQDLKQGFAAVEERARRNYEMVKPNETFYRILKSEK</sequence>
<keyword evidence="7" id="KW-0997">Cell inner membrane</keyword>
<protein>
    <recommendedName>
        <fullName evidence="7">Cell division protein FtsB</fullName>
    </recommendedName>
</protein>
<evidence type="ECO:0000256" key="7">
    <source>
        <dbReference type="HAMAP-Rule" id="MF_00599"/>
    </source>
</evidence>
<dbReference type="PANTHER" id="PTHR37485:SF1">
    <property type="entry name" value="CELL DIVISION PROTEIN FTSB"/>
    <property type="match status" value="1"/>
</dbReference>
<dbReference type="InterPro" id="IPR023081">
    <property type="entry name" value="Cell_div_FtsB"/>
</dbReference>
<dbReference type="InterPro" id="IPR007060">
    <property type="entry name" value="FtsL/DivIC"/>
</dbReference>
<dbReference type="HAMAP" id="MF_00599">
    <property type="entry name" value="FtsB"/>
    <property type="match status" value="1"/>
</dbReference>
<name>A0A0A2XZU5_9PAST</name>
<feature type="topological domain" description="Periplasmic" evidence="7">
    <location>
        <begin position="22"/>
        <end position="92"/>
    </location>
</feature>
<evidence type="ECO:0000256" key="5">
    <source>
        <dbReference type="ARBA" id="ARBA00023136"/>
    </source>
</evidence>
<evidence type="ECO:0000313" key="8">
    <source>
        <dbReference type="EMBL" id="KGQ30804.1"/>
    </source>
</evidence>
<comment type="subunit">
    <text evidence="7">Part of a complex composed of FtsB, FtsL and FtsQ.</text>
</comment>
<dbReference type="NCBIfam" id="NF002058">
    <property type="entry name" value="PRK00888.1"/>
    <property type="match status" value="1"/>
</dbReference>
<evidence type="ECO:0000313" key="9">
    <source>
        <dbReference type="Proteomes" id="UP000030418"/>
    </source>
</evidence>
<evidence type="ECO:0000256" key="3">
    <source>
        <dbReference type="ARBA" id="ARBA00022692"/>
    </source>
</evidence>
<feature type="topological domain" description="Cytoplasmic" evidence="7">
    <location>
        <begin position="1"/>
        <end position="3"/>
    </location>
</feature>
<organism evidence="8 9">
    <name type="scientific">Gallibacterium genomosp. 2</name>
    <dbReference type="NCBI Taxonomy" id="155517"/>
    <lineage>
        <taxon>Bacteria</taxon>
        <taxon>Pseudomonadati</taxon>
        <taxon>Pseudomonadota</taxon>
        <taxon>Gammaproteobacteria</taxon>
        <taxon>Pasteurellales</taxon>
        <taxon>Pasteurellaceae</taxon>
        <taxon>Gallibacterium</taxon>
    </lineage>
</organism>
<reference evidence="8 9" key="1">
    <citation type="submission" date="2014-08" db="EMBL/GenBank/DDBJ databases">
        <title>Chaperone-usher fimbriae in a diverse selection of Gallibacterium genomes.</title>
        <authorList>
            <person name="Kudirkiene E."/>
            <person name="Bager R.J."/>
            <person name="Johnson T.J."/>
            <person name="Bojesen A.M."/>
        </authorList>
    </citation>
    <scope>NUCLEOTIDE SEQUENCE [LARGE SCALE GENOMIC DNA]</scope>
    <source>
        <strain evidence="8 9">CCM5976</strain>
    </source>
</reference>
<keyword evidence="2 7" id="KW-0132">Cell division</keyword>